<dbReference type="VEuPathDB" id="VectorBase:RPRC000548"/>
<evidence type="ECO:0000256" key="2">
    <source>
        <dbReference type="ARBA" id="ARBA00022676"/>
    </source>
</evidence>
<evidence type="ECO:0000259" key="3">
    <source>
        <dbReference type="Pfam" id="PF03016"/>
    </source>
</evidence>
<dbReference type="AlphaFoldDB" id="T1H948"/>
<dbReference type="InterPro" id="IPR004263">
    <property type="entry name" value="Exostosin"/>
</dbReference>
<evidence type="ECO:0000313" key="5">
    <source>
        <dbReference type="Proteomes" id="UP000015103"/>
    </source>
</evidence>
<dbReference type="GO" id="GO:0015012">
    <property type="term" value="P:heparan sulfate proteoglycan biosynthetic process"/>
    <property type="evidence" value="ECO:0007669"/>
    <property type="project" value="UniProtKB-ARBA"/>
</dbReference>
<accession>T1H948</accession>
<dbReference type="PANTHER" id="PTHR48261">
    <property type="entry name" value="ACETYLGLUCOSAMINYLTRANSFERASE"/>
    <property type="match status" value="1"/>
</dbReference>
<keyword evidence="5" id="KW-1185">Reference proteome</keyword>
<dbReference type="EMBL" id="ACPB03021235">
    <property type="status" value="NOT_ANNOTATED_CDS"/>
    <property type="molecule type" value="Genomic_DNA"/>
</dbReference>
<dbReference type="EnsemblMetazoa" id="RPRC000548-RA">
    <property type="protein sequence ID" value="RPRC000548-PA"/>
    <property type="gene ID" value="RPRC000548"/>
</dbReference>
<feature type="domain" description="Exostosin GT47" evidence="3">
    <location>
        <begin position="95"/>
        <end position="309"/>
    </location>
</feature>
<evidence type="ECO:0000313" key="4">
    <source>
        <dbReference type="EnsemblMetazoa" id="RPRC000548-PA"/>
    </source>
</evidence>
<dbReference type="Pfam" id="PF03016">
    <property type="entry name" value="Exostosin_GT47"/>
    <property type="match status" value="1"/>
</dbReference>
<dbReference type="HOGENOM" id="CLU_048184_0_0_1"/>
<comment type="similarity">
    <text evidence="1">Belongs to the glycosyltransferase 47 family.</text>
</comment>
<dbReference type="eggNOG" id="KOG1021">
    <property type="taxonomic scope" value="Eukaryota"/>
</dbReference>
<dbReference type="PANTHER" id="PTHR48261:SF3">
    <property type="entry name" value="EXOSTOSIN GLYCOSYLTRANSFERASE 1"/>
    <property type="match status" value="1"/>
</dbReference>
<name>T1H948_RHOPR</name>
<dbReference type="InParanoid" id="T1H948"/>
<protein>
    <submittedName>
        <fullName evidence="4">Exostosin domain-containing protein</fullName>
    </submittedName>
</protein>
<organism evidence="4 5">
    <name type="scientific">Rhodnius prolixus</name>
    <name type="common">Triatomid bug</name>
    <dbReference type="NCBI Taxonomy" id="13249"/>
    <lineage>
        <taxon>Eukaryota</taxon>
        <taxon>Metazoa</taxon>
        <taxon>Ecdysozoa</taxon>
        <taxon>Arthropoda</taxon>
        <taxon>Hexapoda</taxon>
        <taxon>Insecta</taxon>
        <taxon>Pterygota</taxon>
        <taxon>Neoptera</taxon>
        <taxon>Paraneoptera</taxon>
        <taxon>Hemiptera</taxon>
        <taxon>Heteroptera</taxon>
        <taxon>Panheteroptera</taxon>
        <taxon>Cimicomorpha</taxon>
        <taxon>Reduviidae</taxon>
        <taxon>Triatominae</taxon>
        <taxon>Rhodnius</taxon>
    </lineage>
</organism>
<evidence type="ECO:0000256" key="1">
    <source>
        <dbReference type="ARBA" id="ARBA00010271"/>
    </source>
</evidence>
<dbReference type="GO" id="GO:0016757">
    <property type="term" value="F:glycosyltransferase activity"/>
    <property type="evidence" value="ECO:0007669"/>
    <property type="project" value="UniProtKB-KW"/>
</dbReference>
<proteinExistence type="inferred from homology"/>
<dbReference type="EMBL" id="ACPB03021234">
    <property type="status" value="NOT_ANNOTATED_CDS"/>
    <property type="molecule type" value="Genomic_DNA"/>
</dbReference>
<keyword evidence="2" id="KW-0328">Glycosyltransferase</keyword>
<keyword evidence="2" id="KW-0808">Transferase</keyword>
<dbReference type="InterPro" id="IPR040911">
    <property type="entry name" value="Exostosin_GT47"/>
</dbReference>
<reference evidence="4" key="1">
    <citation type="submission" date="2015-05" db="UniProtKB">
        <authorList>
            <consortium name="EnsemblMetazoa"/>
        </authorList>
    </citation>
    <scope>IDENTIFICATION</scope>
</reference>
<dbReference type="Proteomes" id="UP000015103">
    <property type="component" value="Unassembled WGS sequence"/>
</dbReference>
<sequence length="457" mass="52536">MQAKKRYLLVLLSCAFLAYCYFGGYRLKSEGYIPFEIDSLPSYLDTWSHHVYDKDREPSPHIRRTGGSYGIRKTSNNLVNQKCRMETCFDFARCSKDFKVYVYPLADESTGEVPLSPSPAYQKVLDVIIESRYYTPDPSQACLFVLAIDTLDRDNLSADYVRNVPSRLQRLKTWNGGRNHVIFNLYSGTWPEYAEDDLGFDTGEAILAKASMSITSFRPGFDISIPLFHKNHPEKGGEPGFVTTNNFPANKKYLLAFKGKRYVHGIGSETRNSLYHLHNERDIVLVTTCRHGKSWKELKDERCDEDNTEYDRKYVINYEIVTLSMTIGFILQILYSFPMPFPFVSGLEFKGWSVPPLTPKIMFKEKTTFWCQYSHDVLLSRICFMIMRSALNKNTVPLSEDFKAVISVKKSNLKINSTAQLILLVLGKGWSSQRMILVLTGRVSQAIWITTFSRKLR</sequence>
<dbReference type="STRING" id="13249.T1H948"/>